<dbReference type="RefSeq" id="XP_029283530.1">
    <property type="nucleotide sequence ID" value="XM_029427670.1"/>
</dbReference>
<dbReference type="AlphaFoldDB" id="A0A6J2PD35"/>
<dbReference type="PANTHER" id="PTHR22089">
    <property type="entry name" value="MIRROR-IMAGE POLYDACTYLY GENE 1 PROTEIN"/>
    <property type="match status" value="1"/>
</dbReference>
<dbReference type="GeneID" id="115005720"/>
<proteinExistence type="predicted"/>
<keyword evidence="2" id="KW-1185">Reference proteome</keyword>
<dbReference type="OrthoDB" id="6426880at2759"/>
<dbReference type="InParanoid" id="A0A6J2PD35"/>
<evidence type="ECO:0000313" key="3">
    <source>
        <dbReference type="RefSeq" id="XP_029283530.1"/>
    </source>
</evidence>
<feature type="coiled-coil region" evidence="1">
    <location>
        <begin position="139"/>
        <end position="180"/>
    </location>
</feature>
<keyword evidence="1" id="KW-0175">Coiled coil</keyword>
<evidence type="ECO:0000313" key="2">
    <source>
        <dbReference type="Proteomes" id="UP000504630"/>
    </source>
</evidence>
<sequence>MDVDELLRSVCGAASVLEVQQFGSVLVQRLRSARQRRDDITAQEMKAVMDERDGSVSKCKRLEQEVMQEREQRASETLLRERGGALEVRRQLEAELQVLRANHSSQDLLTPPPSLVGVSPLALQAPPQPPQAPPLQVQVQQLSKEKQSVEAELHRCQEAEREASERVHRLERLVEVLRKKVGTGSVRAVS</sequence>
<evidence type="ECO:0000256" key="1">
    <source>
        <dbReference type="SAM" id="Coils"/>
    </source>
</evidence>
<protein>
    <submittedName>
        <fullName evidence="3">Mirror-image polydactyly gene 1 protein-like</fullName>
    </submittedName>
</protein>
<dbReference type="KEGG" id="cgob:115005720"/>
<reference evidence="3" key="1">
    <citation type="submission" date="2025-08" db="UniProtKB">
        <authorList>
            <consortium name="RefSeq"/>
        </authorList>
    </citation>
    <scope>IDENTIFICATION</scope>
</reference>
<dbReference type="Proteomes" id="UP000504630">
    <property type="component" value="Unplaced"/>
</dbReference>
<gene>
    <name evidence="3" type="primary">LOC115005720</name>
</gene>
<organism evidence="2 3">
    <name type="scientific">Cottoperca gobio</name>
    <name type="common">Frogmouth</name>
    <name type="synonym">Aphritis gobio</name>
    <dbReference type="NCBI Taxonomy" id="56716"/>
    <lineage>
        <taxon>Eukaryota</taxon>
        <taxon>Metazoa</taxon>
        <taxon>Chordata</taxon>
        <taxon>Craniata</taxon>
        <taxon>Vertebrata</taxon>
        <taxon>Euteleostomi</taxon>
        <taxon>Actinopterygii</taxon>
        <taxon>Neopterygii</taxon>
        <taxon>Teleostei</taxon>
        <taxon>Neoteleostei</taxon>
        <taxon>Acanthomorphata</taxon>
        <taxon>Eupercaria</taxon>
        <taxon>Perciformes</taxon>
        <taxon>Notothenioidei</taxon>
        <taxon>Bovichtidae</taxon>
        <taxon>Cottoperca</taxon>
    </lineage>
</organism>
<accession>A0A6J2PD35</accession>
<name>A0A6J2PD35_COTGO</name>
<dbReference type="PANTHER" id="PTHR22089:SF2">
    <property type="entry name" value="MIRROR-IMAGE POLYDACTYLY GENE 1 PROTEIN"/>
    <property type="match status" value="1"/>
</dbReference>
<dbReference type="InterPro" id="IPR026175">
    <property type="entry name" value="MIPOL1"/>
</dbReference>